<keyword evidence="1" id="KW-0732">Signal</keyword>
<protein>
    <recommendedName>
        <fullName evidence="2">PKD/Chitinase domain-containing protein</fullName>
    </recommendedName>
</protein>
<dbReference type="RefSeq" id="WP_345257696.1">
    <property type="nucleotide sequence ID" value="NZ_BAABGY010000016.1"/>
</dbReference>
<dbReference type="Proteomes" id="UP001501725">
    <property type="component" value="Unassembled WGS sequence"/>
</dbReference>
<comment type="caution">
    <text evidence="3">The sequence shown here is derived from an EMBL/GenBank/DDBJ whole genome shotgun (WGS) entry which is preliminary data.</text>
</comment>
<name>A0ABP8HMW5_9BACT</name>
<evidence type="ECO:0000259" key="2">
    <source>
        <dbReference type="SMART" id="SM00089"/>
    </source>
</evidence>
<dbReference type="InterPro" id="IPR022409">
    <property type="entry name" value="PKD/Chitinase_dom"/>
</dbReference>
<feature type="domain" description="PKD/Chitinase" evidence="2">
    <location>
        <begin position="1560"/>
        <end position="1638"/>
    </location>
</feature>
<evidence type="ECO:0000256" key="1">
    <source>
        <dbReference type="SAM" id="SignalP"/>
    </source>
</evidence>
<dbReference type="Pfam" id="PF13573">
    <property type="entry name" value="SprB"/>
    <property type="match status" value="19"/>
</dbReference>
<feature type="signal peptide" evidence="1">
    <location>
        <begin position="1"/>
        <end position="17"/>
    </location>
</feature>
<reference evidence="4" key="1">
    <citation type="journal article" date="2019" name="Int. J. Syst. Evol. Microbiol.">
        <title>The Global Catalogue of Microorganisms (GCM) 10K type strain sequencing project: providing services to taxonomists for standard genome sequencing and annotation.</title>
        <authorList>
            <consortium name="The Broad Institute Genomics Platform"/>
            <consortium name="The Broad Institute Genome Sequencing Center for Infectious Disease"/>
            <person name="Wu L."/>
            <person name="Ma J."/>
        </authorList>
    </citation>
    <scope>NUCLEOTIDE SEQUENCE [LARGE SCALE GENOMIC DNA]</scope>
    <source>
        <strain evidence="4">JCM 17919</strain>
    </source>
</reference>
<dbReference type="EMBL" id="BAABGY010000016">
    <property type="protein sequence ID" value="GAA4341564.1"/>
    <property type="molecule type" value="Genomic_DNA"/>
</dbReference>
<dbReference type="Gene3D" id="2.60.40.740">
    <property type="match status" value="14"/>
</dbReference>
<evidence type="ECO:0000313" key="3">
    <source>
        <dbReference type="EMBL" id="GAA4341564.1"/>
    </source>
</evidence>
<evidence type="ECO:0000313" key="4">
    <source>
        <dbReference type="Proteomes" id="UP001501725"/>
    </source>
</evidence>
<keyword evidence="4" id="KW-1185">Reference proteome</keyword>
<feature type="domain" description="PKD/Chitinase" evidence="2">
    <location>
        <begin position="339"/>
        <end position="408"/>
    </location>
</feature>
<feature type="domain" description="PKD/Chitinase" evidence="2">
    <location>
        <begin position="1404"/>
        <end position="1473"/>
    </location>
</feature>
<dbReference type="InterPro" id="IPR025667">
    <property type="entry name" value="SprB_repeat"/>
</dbReference>
<feature type="domain" description="PKD/Chitinase" evidence="2">
    <location>
        <begin position="1086"/>
        <end position="1165"/>
    </location>
</feature>
<dbReference type="SMART" id="SM00089">
    <property type="entry name" value="PKD"/>
    <property type="match status" value="6"/>
</dbReference>
<gene>
    <name evidence="3" type="ORF">GCM10023184_40140</name>
</gene>
<feature type="domain" description="PKD/Chitinase" evidence="2">
    <location>
        <begin position="187"/>
        <end position="254"/>
    </location>
</feature>
<accession>A0ABP8HMW5</accession>
<sequence length="1733" mass="174030">MRLLLLLLCLCSTGAFAQSSYTVEVRQPVSCYNGSDGVLVVHATGGVAPYQYNWFRFNGGSTPLGITDSIATGLSAGDYLIDVTDANGNPVYGATDLYQFEGPDPITVQTSSRNGCRGASNGTAVATVSGGTAPYRYLWSNGATTATVQGLAPGTYTLTVTDARQCTSTGHSVTIGQSATALSVTGTLQQPSGGCNGGISLSVSGGAAPYTYSWSNGAGTASLSGLCSGSYTVTVTDAAGCVVVKTFSFNVAFSAPLSLLAPISCSGGADGKLVVHASGGTSPYTFQYVDAGTGAAIGQTDSIATGLSAGSYFVRVTDANGNITTSNTLVLVAPAALALQLATTPACFATASGSATVSASGGTAPFQYLWNNGATTATATGLAAGTYTVTVTDARGCTRTGSVQVAQPAAALSVQVAGTAPQCAGFSNGTATATPSGGTAPYTYLWSNFNTGATATNLAAGTYSVTVTDAAGCSAMQSVTLADPAAVTAQVTTTMACFGGFNATATATVAGGTGPYQYFWSNGATGSSITGLGAGSYHLMVSDASGCGIAPLTFTVSQAASALAVQPATTPVSCFGGTNGTASVAASGGTAPYQYAWSNGATTNSLTGLAAGTYYVTVTDANQCSASRFVDVLQPAALALQMSATATLCFGSNNGTATVVATGGTAPYRYTWSTGATTSGITGLAAGTYSVTVLDARNCSATMSVAVSQPAASLAVQVSAIAVRCFGNSTGAATVTASGGTAPYRYLWSNGATSSNISGISAGAYTVTVTDANNCTATANITVSQPATALSATLTATPVGCFGGSDGSVTATPSGGTAPYQFLWNNGAGTSATATGLVAGTYSLIVTDANGCMTNHDVVITEPTQLAVQITVVPVSCFGGSNGSATAIATGGAAPYQFLWSNGATTATATGLLADSYVLAVTDARGCRIDGGALITQPTGLLATVTATNVSCFGGSNGSATAIATGGTAPYQYLWSNGATTASVAGLLAGSYNVRITDAQNCQTFRTVTVGQPTAPLTVQLSRVAVDCFGNLTGSAAATPSGGTPNYAYLWSTGAPTPSIGNLGPGTYSVTVTDAAGCSTASSIVVTQPTAALVVPVSVTPITCYTGGNGTASALPSGGTPSYSYLWSNGATTPTITNLGGGTYTVTVTDANLCTATRTVVFTDPPLLTAQVVPTDVSCFGNNSGTATATVSGGVAPYQYQWSTGATGSSLTNLGVGTYNVVITDALGCTTTASTTITGPSAPLALSFTAVHSQCFNSPQGQATATVTGGVSSYQFTWSNNVVYSNGYGFIFNLLGGVYSLTVTDGNGCTVSGSVTITEPPPLSLDITTVNGSCFGARNGSATATVSGSTPPYLVSAWLAPNSTNPTISNLGPGQYTYRVQDRCGVVIDRTVTITEPAVLAASTSITPASPCFGAANGAVSVVASGGTAPYQYLWSTGATSASVAGLVAGTYTVDITDAQNCTLQKTVVVGQPEFLRFELGPDRVLCAGQVLTPNATGNFPAGSSFQWTSTNGFSAATSQVVLNDPGTYYAVAVSPGGCTFRDTVTISRSPDVIASEFMVASQLFRGQPVTLVNITASPAPDSVAWILPPAPGTTILSLSQSMAELVFRDTGRYVLQMKAMRGACESISSKIVQVLEPQAFVDPIVTIDPLIRDFKVAPNPNNGYFTVHILLKEISPIRLRMINVTTNAVINNRQDAGSREYVLNYNLNLQAGMYVLVLETPKATRIYKVIVN</sequence>
<feature type="chain" id="PRO_5047280073" description="PKD/Chitinase domain-containing protein" evidence="1">
    <location>
        <begin position="18"/>
        <end position="1733"/>
    </location>
</feature>
<feature type="domain" description="PKD/Chitinase" evidence="2">
    <location>
        <begin position="717"/>
        <end position="786"/>
    </location>
</feature>
<organism evidence="3 4">
    <name type="scientific">Flaviaesturariibacter amylovorans</name>
    <dbReference type="NCBI Taxonomy" id="1084520"/>
    <lineage>
        <taxon>Bacteria</taxon>
        <taxon>Pseudomonadati</taxon>
        <taxon>Bacteroidota</taxon>
        <taxon>Chitinophagia</taxon>
        <taxon>Chitinophagales</taxon>
        <taxon>Chitinophagaceae</taxon>
        <taxon>Flaviaestuariibacter</taxon>
    </lineage>
</organism>
<proteinExistence type="predicted"/>